<feature type="signal peptide" evidence="1">
    <location>
        <begin position="1"/>
        <end position="20"/>
    </location>
</feature>
<reference evidence="2 3" key="1">
    <citation type="submission" date="2019-04" db="EMBL/GenBank/DDBJ databases">
        <title>Friends and foes A comparative genomics studyof 23 Aspergillus species from section Flavi.</title>
        <authorList>
            <consortium name="DOE Joint Genome Institute"/>
            <person name="Kjaerbolling I."/>
            <person name="Vesth T."/>
            <person name="Frisvad J.C."/>
            <person name="Nybo J.L."/>
            <person name="Theobald S."/>
            <person name="Kildgaard S."/>
            <person name="Isbrandt T."/>
            <person name="Kuo A."/>
            <person name="Sato A."/>
            <person name="Lyhne E.K."/>
            <person name="Kogle M.E."/>
            <person name="Wiebenga A."/>
            <person name="Kun R.S."/>
            <person name="Lubbers R.J."/>
            <person name="Makela M.R."/>
            <person name="Barry K."/>
            <person name="Chovatia M."/>
            <person name="Clum A."/>
            <person name="Daum C."/>
            <person name="Haridas S."/>
            <person name="He G."/>
            <person name="LaButti K."/>
            <person name="Lipzen A."/>
            <person name="Mondo S."/>
            <person name="Riley R."/>
            <person name="Salamov A."/>
            <person name="Simmons B.A."/>
            <person name="Magnuson J.K."/>
            <person name="Henrissat B."/>
            <person name="Mortensen U.H."/>
            <person name="Larsen T.O."/>
            <person name="Devries R.P."/>
            <person name="Grigoriev I.V."/>
            <person name="Machida M."/>
            <person name="Baker S.E."/>
            <person name="Andersen M.R."/>
        </authorList>
    </citation>
    <scope>NUCLEOTIDE SEQUENCE [LARGE SCALE GENOMIC DNA]</scope>
    <source>
        <strain evidence="2 3">IBT 29228</strain>
    </source>
</reference>
<organism evidence="2 3">
    <name type="scientific">Aspergillus bertholletiae</name>
    <dbReference type="NCBI Taxonomy" id="1226010"/>
    <lineage>
        <taxon>Eukaryota</taxon>
        <taxon>Fungi</taxon>
        <taxon>Dikarya</taxon>
        <taxon>Ascomycota</taxon>
        <taxon>Pezizomycotina</taxon>
        <taxon>Eurotiomycetes</taxon>
        <taxon>Eurotiomycetidae</taxon>
        <taxon>Eurotiales</taxon>
        <taxon>Aspergillaceae</taxon>
        <taxon>Aspergillus</taxon>
        <taxon>Aspergillus subgen. Circumdati</taxon>
    </lineage>
</organism>
<dbReference type="EMBL" id="ML736464">
    <property type="protein sequence ID" value="KAE8371169.1"/>
    <property type="molecule type" value="Genomic_DNA"/>
</dbReference>
<dbReference type="Proteomes" id="UP000326198">
    <property type="component" value="Unassembled WGS sequence"/>
</dbReference>
<evidence type="ECO:0000313" key="3">
    <source>
        <dbReference type="Proteomes" id="UP000326198"/>
    </source>
</evidence>
<proteinExistence type="predicted"/>
<evidence type="ECO:0008006" key="4">
    <source>
        <dbReference type="Google" id="ProtNLM"/>
    </source>
</evidence>
<protein>
    <recommendedName>
        <fullName evidence="4">Cyanovirin-N domain-containing protein</fullName>
    </recommendedName>
</protein>
<accession>A0A5N7AQ90</accession>
<keyword evidence="1" id="KW-0732">Signal</keyword>
<name>A0A5N7AQ90_9EURO</name>
<sequence length="115" mass="12755">MLFCTGLASTIALNIGISAASAPRGDPRYVQLRIYSEPGCFEQNKGEMGIYGDKLNKCWTFGGATVKSVRFEYTLRDNCTVAIYDDVTCHLNRHDVEINTCLSGDNEYGSYLVHC</sequence>
<evidence type="ECO:0000313" key="2">
    <source>
        <dbReference type="EMBL" id="KAE8371169.1"/>
    </source>
</evidence>
<dbReference type="OrthoDB" id="4691160at2759"/>
<gene>
    <name evidence="2" type="ORF">BDV26DRAFT_303100</name>
</gene>
<evidence type="ECO:0000256" key="1">
    <source>
        <dbReference type="SAM" id="SignalP"/>
    </source>
</evidence>
<dbReference type="AlphaFoldDB" id="A0A5N7AQ90"/>
<feature type="chain" id="PRO_5025069446" description="Cyanovirin-N domain-containing protein" evidence="1">
    <location>
        <begin position="21"/>
        <end position="115"/>
    </location>
</feature>
<keyword evidence="3" id="KW-1185">Reference proteome</keyword>